<keyword evidence="3" id="KW-1185">Reference proteome</keyword>
<dbReference type="AlphaFoldDB" id="A0A0K0Y012"/>
<evidence type="ECO:0000256" key="1">
    <source>
        <dbReference type="SAM" id="SignalP"/>
    </source>
</evidence>
<dbReference type="RefSeq" id="WP_221293497.1">
    <property type="nucleotide sequence ID" value="NZ_JACHIC010000002.1"/>
</dbReference>
<organism evidence="2 3">
    <name type="scientific">Wenzhouxiangella marina</name>
    <dbReference type="NCBI Taxonomy" id="1579979"/>
    <lineage>
        <taxon>Bacteria</taxon>
        <taxon>Pseudomonadati</taxon>
        <taxon>Pseudomonadota</taxon>
        <taxon>Gammaproteobacteria</taxon>
        <taxon>Chromatiales</taxon>
        <taxon>Wenzhouxiangellaceae</taxon>
        <taxon>Wenzhouxiangella</taxon>
    </lineage>
</organism>
<dbReference type="KEGG" id="wma:WM2015_2870"/>
<reference evidence="2 3" key="1">
    <citation type="submission" date="2015-07" db="EMBL/GenBank/DDBJ databases">
        <authorList>
            <person name="Noorani M."/>
        </authorList>
    </citation>
    <scope>NUCLEOTIDE SEQUENCE [LARGE SCALE GENOMIC DNA]</scope>
    <source>
        <strain evidence="2 3">KCTC 42284</strain>
    </source>
</reference>
<feature type="chain" id="PRO_5005454684" evidence="1">
    <location>
        <begin position="23"/>
        <end position="208"/>
    </location>
</feature>
<evidence type="ECO:0000313" key="2">
    <source>
        <dbReference type="EMBL" id="AKS43227.1"/>
    </source>
</evidence>
<sequence length="208" mass="21868">MKLPRLLFVLIVGMSGMGAAFGDEVSIDVVPTNSWGEFQEGFINLQYWDGSAQSIPYSGYFNTATNTGDFYSAETSNFPTVATSFTARPLSGGGECDPITGICYDPQGGNQTQGLPLLVASCLINAMALKTACDMACGSRGARVNSVGEYCGLPHTCICNPPRPSVPPTPPTPPPQVPGSCLGGWMACTPWTNVGSFAIPDQWLITGN</sequence>
<evidence type="ECO:0000313" key="3">
    <source>
        <dbReference type="Proteomes" id="UP000066624"/>
    </source>
</evidence>
<keyword evidence="1" id="KW-0732">Signal</keyword>
<name>A0A0K0Y012_9GAMM</name>
<dbReference type="Proteomes" id="UP000066624">
    <property type="component" value="Chromosome"/>
</dbReference>
<feature type="signal peptide" evidence="1">
    <location>
        <begin position="1"/>
        <end position="22"/>
    </location>
</feature>
<dbReference type="EMBL" id="CP012154">
    <property type="protein sequence ID" value="AKS43227.1"/>
    <property type="molecule type" value="Genomic_DNA"/>
</dbReference>
<protein>
    <submittedName>
        <fullName evidence="2">Uncharacterized protein</fullName>
    </submittedName>
</protein>
<proteinExistence type="predicted"/>
<gene>
    <name evidence="2" type="ORF">WM2015_2870</name>
</gene>
<accession>A0A0K0Y012</accession>
<dbReference type="STRING" id="1579979.WM2015_2870"/>